<dbReference type="PROSITE" id="PS50122">
    <property type="entry name" value="CHEB"/>
    <property type="match status" value="1"/>
</dbReference>
<protein>
    <recommendedName>
        <fullName evidence="2">protein-glutamate methylesterase</fullName>
        <ecNumber evidence="2">3.1.1.61</ecNumber>
    </recommendedName>
</protein>
<evidence type="ECO:0000256" key="3">
    <source>
        <dbReference type="ARBA" id="ARBA00048267"/>
    </source>
</evidence>
<dbReference type="Pfam" id="PF01339">
    <property type="entry name" value="CheB_methylest"/>
    <property type="match status" value="1"/>
</dbReference>
<feature type="domain" description="CheB-type methylesterase" evidence="4">
    <location>
        <begin position="171"/>
        <end position="361"/>
    </location>
</feature>
<evidence type="ECO:0000256" key="2">
    <source>
        <dbReference type="ARBA" id="ARBA00039140"/>
    </source>
</evidence>
<name>A0A3B1AK98_9ZZZZ</name>
<dbReference type="InterPro" id="IPR000673">
    <property type="entry name" value="Sig_transdc_resp-reg_Me-estase"/>
</dbReference>
<dbReference type="SUPFAM" id="SSF52738">
    <property type="entry name" value="Methylesterase CheB, C-terminal domain"/>
    <property type="match status" value="1"/>
</dbReference>
<dbReference type="CDD" id="cd16432">
    <property type="entry name" value="CheB_Rec"/>
    <property type="match status" value="1"/>
</dbReference>
<comment type="catalytic activity">
    <reaction evidence="3">
        <text>[protein]-L-glutamate 5-O-methyl ester + H2O = L-glutamyl-[protein] + methanol + H(+)</text>
        <dbReference type="Rhea" id="RHEA:23236"/>
        <dbReference type="Rhea" id="RHEA-COMP:10208"/>
        <dbReference type="Rhea" id="RHEA-COMP:10311"/>
        <dbReference type="ChEBI" id="CHEBI:15377"/>
        <dbReference type="ChEBI" id="CHEBI:15378"/>
        <dbReference type="ChEBI" id="CHEBI:17790"/>
        <dbReference type="ChEBI" id="CHEBI:29973"/>
        <dbReference type="ChEBI" id="CHEBI:82795"/>
        <dbReference type="EC" id="3.1.1.61"/>
    </reaction>
</comment>
<gene>
    <name evidence="5" type="ORF">MNBD_GAMMA21-105</name>
</gene>
<dbReference type="InterPro" id="IPR035909">
    <property type="entry name" value="CheB_C"/>
</dbReference>
<dbReference type="Gene3D" id="3.40.50.180">
    <property type="entry name" value="Methylesterase CheB, C-terminal domain"/>
    <property type="match status" value="1"/>
</dbReference>
<dbReference type="PANTHER" id="PTHR42872:SF6">
    <property type="entry name" value="PROTEIN-GLUTAMATE METHYLESTERASE_PROTEIN-GLUTAMINE GLUTAMINASE"/>
    <property type="match status" value="1"/>
</dbReference>
<accession>A0A3B1AK98</accession>
<keyword evidence="1 5" id="KW-0378">Hydrolase</keyword>
<dbReference type="GO" id="GO:0008984">
    <property type="term" value="F:protein-glutamate methylesterase activity"/>
    <property type="evidence" value="ECO:0007669"/>
    <property type="project" value="UniProtKB-EC"/>
</dbReference>
<dbReference type="GO" id="GO:0000156">
    <property type="term" value="F:phosphorelay response regulator activity"/>
    <property type="evidence" value="ECO:0007669"/>
    <property type="project" value="InterPro"/>
</dbReference>
<reference evidence="5" key="1">
    <citation type="submission" date="2018-06" db="EMBL/GenBank/DDBJ databases">
        <authorList>
            <person name="Zhirakovskaya E."/>
        </authorList>
    </citation>
    <scope>NUCLEOTIDE SEQUENCE</scope>
</reference>
<dbReference type="GO" id="GO:0005737">
    <property type="term" value="C:cytoplasm"/>
    <property type="evidence" value="ECO:0007669"/>
    <property type="project" value="InterPro"/>
</dbReference>
<evidence type="ECO:0000313" key="5">
    <source>
        <dbReference type="EMBL" id="VAX00463.1"/>
    </source>
</evidence>
<dbReference type="EMBL" id="UOFR01000076">
    <property type="protein sequence ID" value="VAX00463.1"/>
    <property type="molecule type" value="Genomic_DNA"/>
</dbReference>
<organism evidence="5">
    <name type="scientific">hydrothermal vent metagenome</name>
    <dbReference type="NCBI Taxonomy" id="652676"/>
    <lineage>
        <taxon>unclassified sequences</taxon>
        <taxon>metagenomes</taxon>
        <taxon>ecological metagenomes</taxon>
    </lineage>
</organism>
<evidence type="ECO:0000256" key="1">
    <source>
        <dbReference type="ARBA" id="ARBA00022801"/>
    </source>
</evidence>
<evidence type="ECO:0000259" key="4">
    <source>
        <dbReference type="PROSITE" id="PS50122"/>
    </source>
</evidence>
<dbReference type="GO" id="GO:0006935">
    <property type="term" value="P:chemotaxis"/>
    <property type="evidence" value="ECO:0007669"/>
    <property type="project" value="InterPro"/>
</dbReference>
<dbReference type="EC" id="3.1.1.61" evidence="2"/>
<proteinExistence type="predicted"/>
<dbReference type="AlphaFoldDB" id="A0A3B1AK98"/>
<sequence>MYRTGVNLSANSPCHSTTNTVVENILMSQTALSDVAIAIASDSLQQRTNLRRLMTLTGLNVVLSEPLTRLFLHKLEKADADVLLLDLHDDTDHDDGLLHEVLDKVEIPIIFNDVTALTLNESAADSKWHFSLMQKIADLRGIDDWQSAEFEQPEIPEELLNKKEPKLRHDQNLASQVWVLGASLGGPETLKRFLKALPKDIPAGFIITQHLGANFVTKLAEQLNRYTKLKVIPPRDGHVFLEGDVIITPVGERLKINPIGNVELNSLTDNTHYTPSIDLTISDVAERYGDRAGAIIFSGMGDDGKLGCARLLEKGGQVWLQSSESCVISSMPDNVKKVCDVQFVGNTEQLARKLTEHLEAIEGV</sequence>
<dbReference type="PANTHER" id="PTHR42872">
    <property type="entry name" value="PROTEIN-GLUTAMATE METHYLESTERASE/PROTEIN-GLUTAMINE GLUTAMINASE"/>
    <property type="match status" value="1"/>
</dbReference>